<dbReference type="Gene3D" id="1.10.10.2840">
    <property type="entry name" value="PucR C-terminal helix-turn-helix domain"/>
    <property type="match status" value="1"/>
</dbReference>
<dbReference type="OrthoDB" id="33973at2"/>
<dbReference type="InterPro" id="IPR025751">
    <property type="entry name" value="RsbRD_N_dom"/>
</dbReference>
<dbReference type="Pfam" id="PF14361">
    <property type="entry name" value="RsbRD_N"/>
    <property type="match status" value="1"/>
</dbReference>
<name>A0A263D021_9PSEU</name>
<dbReference type="InterPro" id="IPR041522">
    <property type="entry name" value="CdaR_GGDEF"/>
</dbReference>
<dbReference type="EMBL" id="NKYE01000011">
    <property type="protein sequence ID" value="OZM71784.1"/>
    <property type="molecule type" value="Genomic_DNA"/>
</dbReference>
<evidence type="ECO:0000259" key="3">
    <source>
        <dbReference type="Pfam" id="PF14361"/>
    </source>
</evidence>
<dbReference type="InterPro" id="IPR051448">
    <property type="entry name" value="CdaR-like_regulators"/>
</dbReference>
<keyword evidence="6" id="KW-1185">Reference proteome</keyword>
<dbReference type="InParanoid" id="A0A263D021"/>
<sequence length="394" mass="43040">MTDSPLARLVDRVEPRLPELVDRVFATILEQITLYRGAETVPADELRRSVEHNLRYMISAMRDPLAPRDFSAPEETGRRRAQQGAPLPEVLRAFRIGFTSMWDLLAEQARADAEPDTIDTLLAAAARTWQLTDEYAEALTEAYRTSTAELLVAQQQRRSALAEALFTGEQRPDAGPWEVSQLLGLPADGDFVVIVAETSTTAEAGLAGIERGLADRGIASAWRLAPGRQMGVVSLRPGQSGPALEVTTARATTRTGISPVYRSLYETPRAVHLASVALGGLPAGRAEVAVFTGNPLAGLLARQRDESDRLVREVLGPVLELPVDDRTTLIDTLQAWFDHAGSAERAAEAMFCHSNTVRYRLRRIHELSGRSPAEPWAVADLAAALQALRLRREG</sequence>
<dbReference type="Pfam" id="PF13556">
    <property type="entry name" value="HTH_30"/>
    <property type="match status" value="1"/>
</dbReference>
<dbReference type="InterPro" id="IPR025736">
    <property type="entry name" value="PucR_C-HTH_dom"/>
</dbReference>
<reference evidence="5 6" key="1">
    <citation type="submission" date="2017-07" db="EMBL/GenBank/DDBJ databases">
        <title>Amycolatopsis antarcticus sp. nov., isolated from the surface of an Antarcticus brown macroalga.</title>
        <authorList>
            <person name="Wang J."/>
            <person name="Leiva S."/>
            <person name="Huang J."/>
            <person name="Huang Y."/>
        </authorList>
    </citation>
    <scope>NUCLEOTIDE SEQUENCE [LARGE SCALE GENOMIC DNA]</scope>
    <source>
        <strain evidence="5 6">AU-G6</strain>
    </source>
</reference>
<feature type="domain" description="CdaR GGDEF-like" evidence="4">
    <location>
        <begin position="175"/>
        <end position="278"/>
    </location>
</feature>
<protein>
    <submittedName>
        <fullName evidence="5">Transcriptional regulator</fullName>
    </submittedName>
</protein>
<feature type="domain" description="PucR C-terminal helix-turn-helix" evidence="2">
    <location>
        <begin position="329"/>
        <end position="387"/>
    </location>
</feature>
<dbReference type="PANTHER" id="PTHR33744">
    <property type="entry name" value="CARBOHYDRATE DIACID REGULATOR"/>
    <property type="match status" value="1"/>
</dbReference>
<evidence type="ECO:0000256" key="1">
    <source>
        <dbReference type="ARBA" id="ARBA00006754"/>
    </source>
</evidence>
<dbReference type="Pfam" id="PF17853">
    <property type="entry name" value="GGDEF_2"/>
    <property type="match status" value="1"/>
</dbReference>
<accession>A0A263D021</accession>
<comment type="caution">
    <text evidence="5">The sequence shown here is derived from an EMBL/GenBank/DDBJ whole genome shotgun (WGS) entry which is preliminary data.</text>
</comment>
<dbReference type="Proteomes" id="UP000242444">
    <property type="component" value="Unassembled WGS sequence"/>
</dbReference>
<dbReference type="PANTHER" id="PTHR33744:SF1">
    <property type="entry name" value="DNA-BINDING TRANSCRIPTIONAL ACTIVATOR ADER"/>
    <property type="match status" value="1"/>
</dbReference>
<dbReference type="InterPro" id="IPR042070">
    <property type="entry name" value="PucR_C-HTH_sf"/>
</dbReference>
<proteinExistence type="inferred from homology"/>
<dbReference type="AlphaFoldDB" id="A0A263D021"/>
<feature type="domain" description="RsbT co-antagonist protein RsbRD N-terminal" evidence="3">
    <location>
        <begin position="18"/>
        <end position="158"/>
    </location>
</feature>
<evidence type="ECO:0000313" key="6">
    <source>
        <dbReference type="Proteomes" id="UP000242444"/>
    </source>
</evidence>
<comment type="similarity">
    <text evidence="1">Belongs to the CdaR family.</text>
</comment>
<dbReference type="RefSeq" id="WP_094864067.1">
    <property type="nucleotide sequence ID" value="NZ_NKYE01000011.1"/>
</dbReference>
<evidence type="ECO:0000259" key="4">
    <source>
        <dbReference type="Pfam" id="PF17853"/>
    </source>
</evidence>
<organism evidence="5 6">
    <name type="scientific">Amycolatopsis antarctica</name>
    <dbReference type="NCBI Taxonomy" id="1854586"/>
    <lineage>
        <taxon>Bacteria</taxon>
        <taxon>Bacillati</taxon>
        <taxon>Actinomycetota</taxon>
        <taxon>Actinomycetes</taxon>
        <taxon>Pseudonocardiales</taxon>
        <taxon>Pseudonocardiaceae</taxon>
        <taxon>Amycolatopsis</taxon>
    </lineage>
</organism>
<evidence type="ECO:0000259" key="2">
    <source>
        <dbReference type="Pfam" id="PF13556"/>
    </source>
</evidence>
<evidence type="ECO:0000313" key="5">
    <source>
        <dbReference type="EMBL" id="OZM71784.1"/>
    </source>
</evidence>
<gene>
    <name evidence="5" type="ORF">CFN78_18315</name>
</gene>